<feature type="compositionally biased region" description="Basic and acidic residues" evidence="1">
    <location>
        <begin position="81"/>
        <end position="110"/>
    </location>
</feature>
<reference evidence="2" key="3">
    <citation type="submission" date="2023-05" db="EMBL/GenBank/DDBJ databases">
        <authorList>
            <person name="Smith C.H."/>
        </authorList>
    </citation>
    <scope>NUCLEOTIDE SEQUENCE</scope>
    <source>
        <strain evidence="2">CHS0354</strain>
        <tissue evidence="2">Mantle</tissue>
    </source>
</reference>
<gene>
    <name evidence="2" type="ORF">CHS0354_011357</name>
</gene>
<feature type="compositionally biased region" description="Basic and acidic residues" evidence="1">
    <location>
        <begin position="117"/>
        <end position="129"/>
    </location>
</feature>
<evidence type="ECO:0000313" key="3">
    <source>
        <dbReference type="Proteomes" id="UP001195483"/>
    </source>
</evidence>
<feature type="compositionally biased region" description="Basic and acidic residues" evidence="1">
    <location>
        <begin position="162"/>
        <end position="177"/>
    </location>
</feature>
<reference evidence="2" key="1">
    <citation type="journal article" date="2021" name="Genome Biol. Evol.">
        <title>A High-Quality Reference Genome for a Parasitic Bivalve with Doubly Uniparental Inheritance (Bivalvia: Unionida).</title>
        <authorList>
            <person name="Smith C.H."/>
        </authorList>
    </citation>
    <scope>NUCLEOTIDE SEQUENCE</scope>
    <source>
        <strain evidence="2">CHS0354</strain>
    </source>
</reference>
<feature type="region of interest" description="Disordered" evidence="1">
    <location>
        <begin position="67"/>
        <end position="177"/>
    </location>
</feature>
<dbReference type="Proteomes" id="UP001195483">
    <property type="component" value="Unassembled WGS sequence"/>
</dbReference>
<dbReference type="EMBL" id="JAEAOA010000701">
    <property type="protein sequence ID" value="KAK3609170.1"/>
    <property type="molecule type" value="Genomic_DNA"/>
</dbReference>
<keyword evidence="3" id="KW-1185">Reference proteome</keyword>
<sequence>MAQAQIVGLRNIPQGTKLEEYFETKREGNILIAYHPRGCQTLDFEVEQNEITARIRKICQQAREQIERQKEASAGGPTEEMIERQLEDRNEEGRERPSARKEKFKEDEKLNITIQHRAPERKNSRKMKDSIQLSNTESESILLGKAGKKGEKERKKGKKIKEKVGEENEREWNGHGN</sequence>
<name>A0AAE0TEY7_9BIVA</name>
<accession>A0AAE0TEY7</accession>
<evidence type="ECO:0000313" key="2">
    <source>
        <dbReference type="EMBL" id="KAK3609170.1"/>
    </source>
</evidence>
<comment type="caution">
    <text evidence="2">The sequence shown here is derived from an EMBL/GenBank/DDBJ whole genome shotgun (WGS) entry which is preliminary data.</text>
</comment>
<proteinExistence type="predicted"/>
<dbReference type="AlphaFoldDB" id="A0AAE0TEY7"/>
<reference evidence="2" key="2">
    <citation type="journal article" date="2021" name="Genome Biol. Evol.">
        <title>Developing a high-quality reference genome for a parasitic bivalve with doubly uniparental inheritance (Bivalvia: Unionida).</title>
        <authorList>
            <person name="Smith C.H."/>
        </authorList>
    </citation>
    <scope>NUCLEOTIDE SEQUENCE</scope>
    <source>
        <strain evidence="2">CHS0354</strain>
        <tissue evidence="2">Mantle</tissue>
    </source>
</reference>
<protein>
    <submittedName>
        <fullName evidence="2">Uncharacterized protein</fullName>
    </submittedName>
</protein>
<evidence type="ECO:0000256" key="1">
    <source>
        <dbReference type="SAM" id="MobiDB-lite"/>
    </source>
</evidence>
<organism evidence="2 3">
    <name type="scientific">Potamilus streckersoni</name>
    <dbReference type="NCBI Taxonomy" id="2493646"/>
    <lineage>
        <taxon>Eukaryota</taxon>
        <taxon>Metazoa</taxon>
        <taxon>Spiralia</taxon>
        <taxon>Lophotrochozoa</taxon>
        <taxon>Mollusca</taxon>
        <taxon>Bivalvia</taxon>
        <taxon>Autobranchia</taxon>
        <taxon>Heteroconchia</taxon>
        <taxon>Palaeoheterodonta</taxon>
        <taxon>Unionida</taxon>
        <taxon>Unionoidea</taxon>
        <taxon>Unionidae</taxon>
        <taxon>Ambleminae</taxon>
        <taxon>Lampsilini</taxon>
        <taxon>Potamilus</taxon>
    </lineage>
</organism>